<keyword evidence="1" id="KW-1133">Transmembrane helix</keyword>
<evidence type="ECO:0000313" key="3">
    <source>
        <dbReference type="Proteomes" id="UP001175271"/>
    </source>
</evidence>
<keyword evidence="3" id="KW-1185">Reference proteome</keyword>
<keyword evidence="1" id="KW-0812">Transmembrane</keyword>
<comment type="caution">
    <text evidence="2">The sequence shown here is derived from an EMBL/GenBank/DDBJ whole genome shotgun (WGS) entry which is preliminary data.</text>
</comment>
<sequence length="192" mass="22415">MTDNEDRMGDVQAQLASLQETQEQMTALMKRFADKLEAKSVPVVQEKPLKSSNLERQVKLNSEWISRIMEMAGDNNELQTFVEAWIFSLKKILHNIICRFAERKRNCEHRVRKACRFFTCAILLIFPIICIWLGARSLWLSHHEINNCTDGTISYYFKNLGFKEVDSDLIAAVRRACERGERYPLFHTGRRS</sequence>
<protein>
    <submittedName>
        <fullName evidence="2">Uncharacterized protein</fullName>
    </submittedName>
</protein>
<accession>A0AA39M283</accession>
<gene>
    <name evidence="2" type="ORF">QR680_013280</name>
</gene>
<evidence type="ECO:0000313" key="2">
    <source>
        <dbReference type="EMBL" id="KAK0417919.1"/>
    </source>
</evidence>
<reference evidence="2" key="1">
    <citation type="submission" date="2023-06" db="EMBL/GenBank/DDBJ databases">
        <title>Genomic analysis of the entomopathogenic nematode Steinernema hermaphroditum.</title>
        <authorList>
            <person name="Schwarz E.M."/>
            <person name="Heppert J.K."/>
            <person name="Baniya A."/>
            <person name="Schwartz H.T."/>
            <person name="Tan C.-H."/>
            <person name="Antoshechkin I."/>
            <person name="Sternberg P.W."/>
            <person name="Goodrich-Blair H."/>
            <person name="Dillman A.R."/>
        </authorList>
    </citation>
    <scope>NUCLEOTIDE SEQUENCE</scope>
    <source>
        <strain evidence="2">PS9179</strain>
        <tissue evidence="2">Whole animal</tissue>
    </source>
</reference>
<dbReference type="EMBL" id="JAUCMV010000002">
    <property type="protein sequence ID" value="KAK0417919.1"/>
    <property type="molecule type" value="Genomic_DNA"/>
</dbReference>
<proteinExistence type="predicted"/>
<evidence type="ECO:0000256" key="1">
    <source>
        <dbReference type="SAM" id="Phobius"/>
    </source>
</evidence>
<dbReference type="Proteomes" id="UP001175271">
    <property type="component" value="Unassembled WGS sequence"/>
</dbReference>
<name>A0AA39M283_9BILA</name>
<feature type="transmembrane region" description="Helical" evidence="1">
    <location>
        <begin position="114"/>
        <end position="135"/>
    </location>
</feature>
<dbReference type="AlphaFoldDB" id="A0AA39M283"/>
<organism evidence="2 3">
    <name type="scientific">Steinernema hermaphroditum</name>
    <dbReference type="NCBI Taxonomy" id="289476"/>
    <lineage>
        <taxon>Eukaryota</taxon>
        <taxon>Metazoa</taxon>
        <taxon>Ecdysozoa</taxon>
        <taxon>Nematoda</taxon>
        <taxon>Chromadorea</taxon>
        <taxon>Rhabditida</taxon>
        <taxon>Tylenchina</taxon>
        <taxon>Panagrolaimomorpha</taxon>
        <taxon>Strongyloidoidea</taxon>
        <taxon>Steinernematidae</taxon>
        <taxon>Steinernema</taxon>
    </lineage>
</organism>
<keyword evidence="1" id="KW-0472">Membrane</keyword>